<dbReference type="Gene3D" id="1.25.40.1040">
    <property type="match status" value="1"/>
</dbReference>
<evidence type="ECO:0000259" key="5">
    <source>
        <dbReference type="Pfam" id="PF05843"/>
    </source>
</evidence>
<evidence type="ECO:0000313" key="7">
    <source>
        <dbReference type="Proteomes" id="UP001159427"/>
    </source>
</evidence>
<feature type="region of interest" description="Disordered" evidence="4">
    <location>
        <begin position="672"/>
        <end position="737"/>
    </location>
</feature>
<evidence type="ECO:0000313" key="6">
    <source>
        <dbReference type="EMBL" id="CAH3019506.1"/>
    </source>
</evidence>
<accession>A0ABN8LWH2</accession>
<dbReference type="InterPro" id="IPR003107">
    <property type="entry name" value="HAT"/>
</dbReference>
<feature type="domain" description="Suppressor of forked" evidence="5">
    <location>
        <begin position="36"/>
        <end position="568"/>
    </location>
</feature>
<dbReference type="SUPFAM" id="SSF48452">
    <property type="entry name" value="TPR-like"/>
    <property type="match status" value="1"/>
</dbReference>
<dbReference type="SMART" id="SM00386">
    <property type="entry name" value="HAT"/>
    <property type="match status" value="10"/>
</dbReference>
<name>A0ABN8LWH2_9CNID</name>
<keyword evidence="7" id="KW-1185">Reference proteome</keyword>
<dbReference type="Proteomes" id="UP001159427">
    <property type="component" value="Unassembled WGS sequence"/>
</dbReference>
<organism evidence="6 7">
    <name type="scientific">Porites evermanni</name>
    <dbReference type="NCBI Taxonomy" id="104178"/>
    <lineage>
        <taxon>Eukaryota</taxon>
        <taxon>Metazoa</taxon>
        <taxon>Cnidaria</taxon>
        <taxon>Anthozoa</taxon>
        <taxon>Hexacorallia</taxon>
        <taxon>Scleractinia</taxon>
        <taxon>Fungiina</taxon>
        <taxon>Poritidae</taxon>
        <taxon>Porites</taxon>
    </lineage>
</organism>
<comment type="subcellular location">
    <subcellularLocation>
        <location evidence="1">Nucleus</location>
    </subcellularLocation>
</comment>
<feature type="compositionally biased region" description="Low complexity" evidence="4">
    <location>
        <begin position="688"/>
        <end position="697"/>
    </location>
</feature>
<keyword evidence="2" id="KW-0677">Repeat</keyword>
<protein>
    <recommendedName>
        <fullName evidence="5">Suppressor of forked domain-containing protein</fullName>
    </recommendedName>
</protein>
<reference evidence="6 7" key="1">
    <citation type="submission" date="2022-05" db="EMBL/GenBank/DDBJ databases">
        <authorList>
            <consortium name="Genoscope - CEA"/>
            <person name="William W."/>
        </authorList>
    </citation>
    <scope>NUCLEOTIDE SEQUENCE [LARGE SCALE GENOMIC DNA]</scope>
</reference>
<dbReference type="EMBL" id="CALNXI010000117">
    <property type="protein sequence ID" value="CAH3019506.1"/>
    <property type="molecule type" value="Genomic_DNA"/>
</dbReference>
<dbReference type="InterPro" id="IPR008847">
    <property type="entry name" value="Suf"/>
</dbReference>
<feature type="region of interest" description="Disordered" evidence="4">
    <location>
        <begin position="578"/>
        <end position="610"/>
    </location>
</feature>
<dbReference type="InterPro" id="IPR011990">
    <property type="entry name" value="TPR-like_helical_dom_sf"/>
</dbReference>
<evidence type="ECO:0000256" key="2">
    <source>
        <dbReference type="ARBA" id="ARBA00022737"/>
    </source>
</evidence>
<sequence>MNGGGEMIGNGAIERRASAEHKDGGIIFWSKTERGMKAELRLQHHPFDTESWGVLIREAQNTPLETSRVLCEKLVRRFPNAGRYWRLYIEQEMKNKNYEQVEKLFQKCLIKVLNIDLWKCYLSYVKETKSSLPNFRDKMLQAYEFALDKVGLDFNSYQASEMYYIKLTLPVWVDFVNFLKSGEAVGSYAENRKIITIRKVFQRAVVTPMLNLEALWREYNAFEQSVNKMLAKKLIDDKTRDYMNARRVAKEYEAMTRGLIRGNPSVPVQGSAEELKQLQIWKKYIAWEKSNPLRTEDTALLTKRVIYAYEQCLQTMGFHPNVWCEAALYLDQVSQKMMDKGDMQGSKVLSDEAANIYERAISGLMKHSMLIYFAYADFEEGRMKFQKAKEIYEKYLVLENIDPTLAYIQYMKFARRAEGIKESRAVFKRAREDSRTNFHVFISAALMEYFCSKDKAVAFKIFELGLKKYMNETDYVLAYVDYLSHLNDDNNTRVLFEKVLSSMPKEKASDVWGKFLDFEGTSGDLASLVKVEKRKLEEYKEELEGLETSLLVDRYKYLDLFPCSPLELKIMGYVGSTRQSSSMPSTLSSGTIPDEQSEEKPAKFPRPDVSQMTPFKPTASAAGVHSVPGGVFPMPPAATHLLTMLPPPSCFQGPFVMIDEFIKLTLEREIPELPPSGLPDSEAPMNGVESSESSMEVEQNKRGVKRPGVDHESDDESSSAAPPVNDIYRSRQQKRVH</sequence>
<evidence type="ECO:0000256" key="4">
    <source>
        <dbReference type="SAM" id="MobiDB-lite"/>
    </source>
</evidence>
<dbReference type="InterPro" id="IPR045243">
    <property type="entry name" value="Rna14-like"/>
</dbReference>
<dbReference type="Pfam" id="PF05843">
    <property type="entry name" value="Suf"/>
    <property type="match status" value="1"/>
</dbReference>
<dbReference type="PANTHER" id="PTHR19980:SF0">
    <property type="entry name" value="CLEAVAGE STIMULATION FACTOR SUBUNIT 3"/>
    <property type="match status" value="1"/>
</dbReference>
<proteinExistence type="predicted"/>
<keyword evidence="3" id="KW-0539">Nucleus</keyword>
<evidence type="ECO:0000256" key="3">
    <source>
        <dbReference type="ARBA" id="ARBA00023242"/>
    </source>
</evidence>
<gene>
    <name evidence="6" type="ORF">PEVE_00002869</name>
</gene>
<feature type="compositionally biased region" description="Low complexity" evidence="4">
    <location>
        <begin position="578"/>
        <end position="591"/>
    </location>
</feature>
<evidence type="ECO:0000256" key="1">
    <source>
        <dbReference type="ARBA" id="ARBA00004123"/>
    </source>
</evidence>
<dbReference type="PANTHER" id="PTHR19980">
    <property type="entry name" value="RNA CLEAVAGE STIMULATION FACTOR"/>
    <property type="match status" value="1"/>
</dbReference>
<comment type="caution">
    <text evidence="6">The sequence shown here is derived from an EMBL/GenBank/DDBJ whole genome shotgun (WGS) entry which is preliminary data.</text>
</comment>